<organism evidence="2 3">
    <name type="scientific">Luteitalea pratensis</name>
    <dbReference type="NCBI Taxonomy" id="1855912"/>
    <lineage>
        <taxon>Bacteria</taxon>
        <taxon>Pseudomonadati</taxon>
        <taxon>Acidobacteriota</taxon>
        <taxon>Vicinamibacteria</taxon>
        <taxon>Vicinamibacterales</taxon>
        <taxon>Vicinamibacteraceae</taxon>
        <taxon>Luteitalea</taxon>
    </lineage>
</organism>
<feature type="domain" description="Transcription regulator PadR N-terminal" evidence="1">
    <location>
        <begin position="19"/>
        <end position="91"/>
    </location>
</feature>
<dbReference type="InterPro" id="IPR052509">
    <property type="entry name" value="Metal_resp_DNA-bind_regulator"/>
</dbReference>
<dbReference type="RefSeq" id="WP_110169256.1">
    <property type="nucleotide sequence ID" value="NZ_CP015136.1"/>
</dbReference>
<dbReference type="InterPro" id="IPR036388">
    <property type="entry name" value="WH-like_DNA-bd_sf"/>
</dbReference>
<protein>
    <submittedName>
        <fullName evidence="2">Lineage-specific thermal regulator protein</fullName>
    </submittedName>
</protein>
<evidence type="ECO:0000313" key="3">
    <source>
        <dbReference type="Proteomes" id="UP000076079"/>
    </source>
</evidence>
<dbReference type="Gene3D" id="1.10.10.10">
    <property type="entry name" value="Winged helix-like DNA-binding domain superfamily/Winged helix DNA-binding domain"/>
    <property type="match status" value="1"/>
</dbReference>
<sequence>MTDRPTAIDLLQGTLDLLILRSLVFGPAHGHAIAQHIRQSSEAVLQVETGSLYPALHRAEARGWLSAEWAVSEKGKRAKYYRLTAAGRRQLVSEQSRWEQMSVAIARVLRAERQGS</sequence>
<reference evidence="2 3" key="1">
    <citation type="journal article" date="2016" name="Genome Announc.">
        <title>First Complete Genome Sequence of a Subdivision 6 Acidobacterium Strain.</title>
        <authorList>
            <person name="Huang S."/>
            <person name="Vieira S."/>
            <person name="Bunk B."/>
            <person name="Riedel T."/>
            <person name="Sproer C."/>
            <person name="Overmann J."/>
        </authorList>
    </citation>
    <scope>NUCLEOTIDE SEQUENCE [LARGE SCALE GENOMIC DNA]</scope>
    <source>
        <strain evidence="3">DSM 100886 HEG_-6_39</strain>
    </source>
</reference>
<evidence type="ECO:0000259" key="1">
    <source>
        <dbReference type="Pfam" id="PF03551"/>
    </source>
</evidence>
<dbReference type="InterPro" id="IPR005149">
    <property type="entry name" value="Tscrpt_reg_PadR_N"/>
</dbReference>
<dbReference type="InterPro" id="IPR036390">
    <property type="entry name" value="WH_DNA-bd_sf"/>
</dbReference>
<reference evidence="3" key="2">
    <citation type="submission" date="2016-04" db="EMBL/GenBank/DDBJ databases">
        <title>First Complete Genome Sequence of a Subdivision 6 Acidobacterium.</title>
        <authorList>
            <person name="Huang S."/>
            <person name="Vieira S."/>
            <person name="Bunk B."/>
            <person name="Riedel T."/>
            <person name="Sproeer C."/>
            <person name="Overmann J."/>
        </authorList>
    </citation>
    <scope>NUCLEOTIDE SEQUENCE [LARGE SCALE GENOMIC DNA]</scope>
    <source>
        <strain evidence="3">DSM 100886 HEG_-6_39</strain>
    </source>
</reference>
<evidence type="ECO:0000313" key="2">
    <source>
        <dbReference type="EMBL" id="AMY07287.1"/>
    </source>
</evidence>
<accession>A0A143PFH1</accession>
<dbReference type="STRING" id="1855912.LuPra_00454"/>
<gene>
    <name evidence="2" type="ORF">LuPra_00454</name>
</gene>
<dbReference type="Pfam" id="PF03551">
    <property type="entry name" value="PadR"/>
    <property type="match status" value="1"/>
</dbReference>
<name>A0A143PFH1_LUTPR</name>
<proteinExistence type="predicted"/>
<dbReference type="KEGG" id="abac:LuPra_00454"/>
<dbReference type="InterPro" id="IPR017799">
    <property type="entry name" value="Tscrpt_reg_PadR_acidobac-type"/>
</dbReference>
<keyword evidence="3" id="KW-1185">Reference proteome</keyword>
<dbReference type="Proteomes" id="UP000076079">
    <property type="component" value="Chromosome"/>
</dbReference>
<dbReference type="EMBL" id="CP015136">
    <property type="protein sequence ID" value="AMY07287.1"/>
    <property type="molecule type" value="Genomic_DNA"/>
</dbReference>
<dbReference type="PANTHER" id="PTHR33169:SF14">
    <property type="entry name" value="TRANSCRIPTIONAL REGULATOR RV3488"/>
    <property type="match status" value="1"/>
</dbReference>
<dbReference type="AlphaFoldDB" id="A0A143PFH1"/>
<dbReference type="SUPFAM" id="SSF46785">
    <property type="entry name" value="Winged helix' DNA-binding domain"/>
    <property type="match status" value="1"/>
</dbReference>
<dbReference type="PANTHER" id="PTHR33169">
    <property type="entry name" value="PADR-FAMILY TRANSCRIPTIONAL REGULATOR"/>
    <property type="match status" value="1"/>
</dbReference>
<dbReference type="NCBIfam" id="TIGR03433">
    <property type="entry name" value="padR_acidobact"/>
    <property type="match status" value="1"/>
</dbReference>
<dbReference type="OrthoDB" id="9808017at2"/>